<dbReference type="EMBL" id="JBANRG010000008">
    <property type="protein sequence ID" value="KAK7464242.1"/>
    <property type="molecule type" value="Genomic_DNA"/>
</dbReference>
<name>A0ABR1JP22_9AGAR</name>
<keyword evidence="1" id="KW-0472">Membrane</keyword>
<organism evidence="2 3">
    <name type="scientific">Marasmiellus scandens</name>
    <dbReference type="NCBI Taxonomy" id="2682957"/>
    <lineage>
        <taxon>Eukaryota</taxon>
        <taxon>Fungi</taxon>
        <taxon>Dikarya</taxon>
        <taxon>Basidiomycota</taxon>
        <taxon>Agaricomycotina</taxon>
        <taxon>Agaricomycetes</taxon>
        <taxon>Agaricomycetidae</taxon>
        <taxon>Agaricales</taxon>
        <taxon>Marasmiineae</taxon>
        <taxon>Omphalotaceae</taxon>
        <taxon>Marasmiellus</taxon>
    </lineage>
</organism>
<evidence type="ECO:0000313" key="2">
    <source>
        <dbReference type="EMBL" id="KAK7464242.1"/>
    </source>
</evidence>
<comment type="caution">
    <text evidence="2">The sequence shown here is derived from an EMBL/GenBank/DDBJ whole genome shotgun (WGS) entry which is preliminary data.</text>
</comment>
<evidence type="ECO:0000313" key="3">
    <source>
        <dbReference type="Proteomes" id="UP001498398"/>
    </source>
</evidence>
<protein>
    <submittedName>
        <fullName evidence="2">Uncharacterized protein</fullName>
    </submittedName>
</protein>
<evidence type="ECO:0000256" key="1">
    <source>
        <dbReference type="SAM" id="Phobius"/>
    </source>
</evidence>
<reference evidence="2 3" key="1">
    <citation type="submission" date="2024-01" db="EMBL/GenBank/DDBJ databases">
        <title>A draft genome for the cacao thread blight pathogen Marasmiellus scandens.</title>
        <authorList>
            <person name="Baruah I.K."/>
            <person name="Leung J."/>
            <person name="Bukari Y."/>
            <person name="Amoako-Attah I."/>
            <person name="Meinhardt L.W."/>
            <person name="Bailey B.A."/>
            <person name="Cohen S.P."/>
        </authorList>
    </citation>
    <scope>NUCLEOTIDE SEQUENCE [LARGE SCALE GENOMIC DNA]</scope>
    <source>
        <strain evidence="2 3">GH-19</strain>
    </source>
</reference>
<sequence length="122" mass="14027">MPKVLTRHQILGAQYFRLYPTDPIYVKLTVSAWRGRDYVVIISSFIHKVTALLIIGNLHAVSVFVWAYESMVNHFGMFVLLDVIPPTAVVQLLCIFVLAFISQCFFATRIWICTSYQVLENQ</sequence>
<proteinExistence type="predicted"/>
<keyword evidence="1" id="KW-1133">Transmembrane helix</keyword>
<keyword evidence="1" id="KW-0812">Transmembrane</keyword>
<feature type="transmembrane region" description="Helical" evidence="1">
    <location>
        <begin position="88"/>
        <end position="112"/>
    </location>
</feature>
<dbReference type="Proteomes" id="UP001498398">
    <property type="component" value="Unassembled WGS sequence"/>
</dbReference>
<accession>A0ABR1JP22</accession>
<gene>
    <name evidence="2" type="ORF">VKT23_006408</name>
</gene>
<feature type="transmembrane region" description="Helical" evidence="1">
    <location>
        <begin position="49"/>
        <end position="68"/>
    </location>
</feature>
<keyword evidence="3" id="KW-1185">Reference proteome</keyword>